<evidence type="ECO:0000313" key="6">
    <source>
        <dbReference type="EMBL" id="MFC6392099.1"/>
    </source>
</evidence>
<evidence type="ECO:0000256" key="3">
    <source>
        <dbReference type="ARBA" id="ARBA00022801"/>
    </source>
</evidence>
<evidence type="ECO:0000256" key="5">
    <source>
        <dbReference type="ARBA" id="ARBA00024029"/>
    </source>
</evidence>
<reference evidence="7" key="1">
    <citation type="journal article" date="2019" name="Int. J. Syst. Evol. Microbiol.">
        <title>The Global Catalogue of Microorganisms (GCM) 10K type strain sequencing project: providing services to taxonomists for standard genome sequencing and annotation.</title>
        <authorList>
            <consortium name="The Broad Institute Genomics Platform"/>
            <consortium name="The Broad Institute Genome Sequencing Center for Infectious Disease"/>
            <person name="Wu L."/>
            <person name="Ma J."/>
        </authorList>
    </citation>
    <scope>NUCLEOTIDE SEQUENCE [LARGE SCALE GENOMIC DNA]</scope>
    <source>
        <strain evidence="7">CCUG 36916</strain>
    </source>
</reference>
<accession>A0ABW1WVT1</accession>
<dbReference type="SUPFAM" id="SSF102215">
    <property type="entry name" value="Creatininase"/>
    <property type="match status" value="1"/>
</dbReference>
<dbReference type="InterPro" id="IPR003785">
    <property type="entry name" value="Creatininase/forma_Hydrolase"/>
</dbReference>
<evidence type="ECO:0000256" key="4">
    <source>
        <dbReference type="ARBA" id="ARBA00022833"/>
    </source>
</evidence>
<dbReference type="InterPro" id="IPR024087">
    <property type="entry name" value="Creatininase-like_sf"/>
</dbReference>
<dbReference type="RefSeq" id="WP_192284359.1">
    <property type="nucleotide sequence ID" value="NZ_JBHSTT010000094.1"/>
</dbReference>
<keyword evidence="7" id="KW-1185">Reference proteome</keyword>
<keyword evidence="3" id="KW-0378">Hydrolase</keyword>
<evidence type="ECO:0000313" key="7">
    <source>
        <dbReference type="Proteomes" id="UP001596237"/>
    </source>
</evidence>
<proteinExistence type="inferred from homology"/>
<comment type="caution">
    <text evidence="6">The sequence shown here is derived from an EMBL/GenBank/DDBJ whole genome shotgun (WGS) entry which is preliminary data.</text>
</comment>
<dbReference type="PANTHER" id="PTHR35005:SF1">
    <property type="entry name" value="2-AMINO-5-FORMYLAMINO-6-RIBOSYLAMINOPYRIMIDIN-4(3H)-ONE 5'-MONOPHOSPHATE DEFORMYLASE"/>
    <property type="match status" value="1"/>
</dbReference>
<dbReference type="PANTHER" id="PTHR35005">
    <property type="entry name" value="3-DEHYDRO-SCYLLO-INOSOSE HYDROLASE"/>
    <property type="match status" value="1"/>
</dbReference>
<keyword evidence="2" id="KW-0479">Metal-binding</keyword>
<dbReference type="Proteomes" id="UP001596237">
    <property type="component" value="Unassembled WGS sequence"/>
</dbReference>
<sequence length="271" mass="29466">MADPDSAAPAAGGERRMSFMTQMEIAEAIAQKRAVILPTGATEAHGPHMPTDTDTHQVEHIAWLLAQRIDALVAPPVAYGISKTFEFFPGTISLSIPTYQAMLFEIGAALVRQGFEHLIILNGNRPNGTANDAVARHLVDELDAAHTFKVSAVSYWEPAAEKIHALRRSVPGGMGHGCEFETGFQLATRPELVKMERLAGAHYGPVGWDLVAPTEPVRTYMRRPRPAAGHAAIFGDPSSATAEAGQVFIDTVVEVLEQTFRTLRGSYEERR</sequence>
<comment type="similarity">
    <text evidence="5">Belongs to the creatininase superfamily.</text>
</comment>
<organism evidence="6 7">
    <name type="scientific">Methylorubrum zatmanii</name>
    <dbReference type="NCBI Taxonomy" id="29429"/>
    <lineage>
        <taxon>Bacteria</taxon>
        <taxon>Pseudomonadati</taxon>
        <taxon>Pseudomonadota</taxon>
        <taxon>Alphaproteobacteria</taxon>
        <taxon>Hyphomicrobiales</taxon>
        <taxon>Methylobacteriaceae</taxon>
        <taxon>Methylorubrum</taxon>
    </lineage>
</organism>
<protein>
    <submittedName>
        <fullName evidence="6">Creatininase family protein</fullName>
    </submittedName>
</protein>
<dbReference type="EMBL" id="JBHSTT010000094">
    <property type="protein sequence ID" value="MFC6392099.1"/>
    <property type="molecule type" value="Genomic_DNA"/>
</dbReference>
<gene>
    <name evidence="6" type="ORF">ACFQDP_22605</name>
</gene>
<keyword evidence="4" id="KW-0862">Zinc</keyword>
<dbReference type="Pfam" id="PF02633">
    <property type="entry name" value="Creatininase"/>
    <property type="match status" value="1"/>
</dbReference>
<dbReference type="Gene3D" id="3.40.50.10310">
    <property type="entry name" value="Creatininase"/>
    <property type="match status" value="1"/>
</dbReference>
<name>A0ABW1WVT1_9HYPH</name>
<evidence type="ECO:0000256" key="1">
    <source>
        <dbReference type="ARBA" id="ARBA00001947"/>
    </source>
</evidence>
<comment type="cofactor">
    <cofactor evidence="1">
        <name>Zn(2+)</name>
        <dbReference type="ChEBI" id="CHEBI:29105"/>
    </cofactor>
</comment>
<evidence type="ECO:0000256" key="2">
    <source>
        <dbReference type="ARBA" id="ARBA00022723"/>
    </source>
</evidence>